<organism evidence="2 3">
    <name type="scientific">Pisolithus microcarpus 441</name>
    <dbReference type="NCBI Taxonomy" id="765257"/>
    <lineage>
        <taxon>Eukaryota</taxon>
        <taxon>Fungi</taxon>
        <taxon>Dikarya</taxon>
        <taxon>Basidiomycota</taxon>
        <taxon>Agaricomycotina</taxon>
        <taxon>Agaricomycetes</taxon>
        <taxon>Agaricomycetidae</taxon>
        <taxon>Boletales</taxon>
        <taxon>Sclerodermatineae</taxon>
        <taxon>Pisolithaceae</taxon>
        <taxon>Pisolithus</taxon>
    </lineage>
</organism>
<evidence type="ECO:0000313" key="2">
    <source>
        <dbReference type="EMBL" id="KIK21938.1"/>
    </source>
</evidence>
<dbReference type="Gene3D" id="1.25.40.10">
    <property type="entry name" value="Tetratricopeptide repeat domain"/>
    <property type="match status" value="1"/>
</dbReference>
<reference evidence="2 3" key="1">
    <citation type="submission" date="2014-04" db="EMBL/GenBank/DDBJ databases">
        <authorList>
            <consortium name="DOE Joint Genome Institute"/>
            <person name="Kuo A."/>
            <person name="Kohler A."/>
            <person name="Costa M.D."/>
            <person name="Nagy L.G."/>
            <person name="Floudas D."/>
            <person name="Copeland A."/>
            <person name="Barry K.W."/>
            <person name="Cichocki N."/>
            <person name="Veneault-Fourrey C."/>
            <person name="LaButti K."/>
            <person name="Lindquist E.A."/>
            <person name="Lipzen A."/>
            <person name="Lundell T."/>
            <person name="Morin E."/>
            <person name="Murat C."/>
            <person name="Sun H."/>
            <person name="Tunlid A."/>
            <person name="Henrissat B."/>
            <person name="Grigoriev I.V."/>
            <person name="Hibbett D.S."/>
            <person name="Martin F."/>
            <person name="Nordberg H.P."/>
            <person name="Cantor M.N."/>
            <person name="Hua S.X."/>
        </authorList>
    </citation>
    <scope>NUCLEOTIDE SEQUENCE [LARGE SCALE GENOMIC DNA]</scope>
    <source>
        <strain evidence="2 3">441</strain>
    </source>
</reference>
<feature type="compositionally biased region" description="Basic and acidic residues" evidence="1">
    <location>
        <begin position="654"/>
        <end position="668"/>
    </location>
</feature>
<dbReference type="AlphaFoldDB" id="A0A0C9ZQD7"/>
<dbReference type="EMBL" id="KN833745">
    <property type="protein sequence ID" value="KIK21938.1"/>
    <property type="molecule type" value="Genomic_DNA"/>
</dbReference>
<dbReference type="HOGENOM" id="CLU_026252_0_0_1"/>
<evidence type="ECO:0000313" key="3">
    <source>
        <dbReference type="Proteomes" id="UP000054018"/>
    </source>
</evidence>
<sequence length="668" mass="74956">MHSRLVVHVSDFRIPKISPARHTLARSLGSVPARKCAPPPKTAVDTSMHTAQKAHRARLNNLLMAADRLLESKHAHTIQSYIMDKISAHKFYNSYRWVAFTRLIRFSLSRQLFSMAIVLYDRLVSEGFAPPSSIRASMIALKLIDSSEDLQDAVEPLTQVFADESYDTAAFMQLLYFMLSVKKAPVPLIDKLASIYTTTRKIELCSCPDLIGEIVRINTRAGRLDAAQGWLRAFEESCQSEDVGMDASPYAALVHTLMSVDPRNTPALQAILKKMKAAGIPPNISIFNTLMWANVKQGRFREAFELYHVLGAQRSEQLVPSDVTFKILLRAKRLLGQKPRTVRVPNVMEPRQIFRDMLECHLQQTGGQPLGRSSSLSASALQMTLRTFIACKDYLGAFVVVRLLDTFGFTADLQSYRIVLAHLLSRMNREAKSARRPGEYRLADFLMHLRPDEKLDLNAMTSRMQVSQPAAQVSTQGLMSTELHPLPGLLLNSECSSRDVVSHLLELGEPDRHSDEDLLDVIPSTIIHSSVQARRHRRMHVPTLLVLCGEDAPPIDNRCSPIPLARLLQKVFLGTLWASSPSFNPRWHTLVQRVAGDAKKSMVPPMDVTDSAKAAKSRKHLDRKPGLPFALSRRRRSARAGWEIEFVGDDDLSEDKPSRPREERGDGQ</sequence>
<dbReference type="Pfam" id="PF13812">
    <property type="entry name" value="PPR_3"/>
    <property type="match status" value="1"/>
</dbReference>
<reference evidence="3" key="2">
    <citation type="submission" date="2015-01" db="EMBL/GenBank/DDBJ databases">
        <title>Evolutionary Origins and Diversification of the Mycorrhizal Mutualists.</title>
        <authorList>
            <consortium name="DOE Joint Genome Institute"/>
            <consortium name="Mycorrhizal Genomics Consortium"/>
            <person name="Kohler A."/>
            <person name="Kuo A."/>
            <person name="Nagy L.G."/>
            <person name="Floudas D."/>
            <person name="Copeland A."/>
            <person name="Barry K.W."/>
            <person name="Cichocki N."/>
            <person name="Veneault-Fourrey C."/>
            <person name="LaButti K."/>
            <person name="Lindquist E.A."/>
            <person name="Lipzen A."/>
            <person name="Lundell T."/>
            <person name="Morin E."/>
            <person name="Murat C."/>
            <person name="Riley R."/>
            <person name="Ohm R."/>
            <person name="Sun H."/>
            <person name="Tunlid A."/>
            <person name="Henrissat B."/>
            <person name="Grigoriev I.V."/>
            <person name="Hibbett D.S."/>
            <person name="Martin F."/>
        </authorList>
    </citation>
    <scope>NUCLEOTIDE SEQUENCE [LARGE SCALE GENOMIC DNA]</scope>
    <source>
        <strain evidence="3">441</strain>
    </source>
</reference>
<keyword evidence="3" id="KW-1185">Reference proteome</keyword>
<evidence type="ECO:0000256" key="1">
    <source>
        <dbReference type="SAM" id="MobiDB-lite"/>
    </source>
</evidence>
<name>A0A0C9ZQD7_9AGAM</name>
<gene>
    <name evidence="2" type="ORF">PISMIDRAFT_11959</name>
</gene>
<dbReference type="Proteomes" id="UP000054018">
    <property type="component" value="Unassembled WGS sequence"/>
</dbReference>
<dbReference type="STRING" id="765257.A0A0C9ZQD7"/>
<feature type="region of interest" description="Disordered" evidence="1">
    <location>
        <begin position="649"/>
        <end position="668"/>
    </location>
</feature>
<dbReference type="PANTHER" id="PTHR45613:SF9">
    <property type="entry name" value="MITOCHONDRIAL GROUP I INTRON SPLICING FACTOR CCM1"/>
    <property type="match status" value="1"/>
</dbReference>
<dbReference type="InterPro" id="IPR002885">
    <property type="entry name" value="PPR_rpt"/>
</dbReference>
<dbReference type="InterPro" id="IPR011990">
    <property type="entry name" value="TPR-like_helical_dom_sf"/>
</dbReference>
<dbReference type="PANTHER" id="PTHR45613">
    <property type="entry name" value="PENTATRICOPEPTIDE REPEAT-CONTAINING PROTEIN"/>
    <property type="match status" value="1"/>
</dbReference>
<dbReference type="OrthoDB" id="185373at2759"/>
<protein>
    <submittedName>
        <fullName evidence="2">Uncharacterized protein</fullName>
    </submittedName>
</protein>
<proteinExistence type="predicted"/>
<accession>A0A0C9ZQD7</accession>